<name>A0A9X3A2R9_9PSEU</name>
<reference evidence="2" key="1">
    <citation type="submission" date="2022-08" db="EMBL/GenBank/DDBJ databases">
        <authorList>
            <person name="Tistechok S."/>
            <person name="Samborskyy M."/>
            <person name="Roman I."/>
        </authorList>
    </citation>
    <scope>NUCLEOTIDE SEQUENCE</scope>
    <source>
        <strain evidence="2">DSM 103496</strain>
    </source>
</reference>
<evidence type="ECO:0000256" key="1">
    <source>
        <dbReference type="SAM" id="SignalP"/>
    </source>
</evidence>
<dbReference type="Proteomes" id="UP001141259">
    <property type="component" value="Unassembled WGS sequence"/>
</dbReference>
<organism evidence="2 3">
    <name type="scientific">Umezawaea endophytica</name>
    <dbReference type="NCBI Taxonomy" id="1654476"/>
    <lineage>
        <taxon>Bacteria</taxon>
        <taxon>Bacillati</taxon>
        <taxon>Actinomycetota</taxon>
        <taxon>Actinomycetes</taxon>
        <taxon>Pseudonocardiales</taxon>
        <taxon>Pseudonocardiaceae</taxon>
        <taxon>Umezawaea</taxon>
    </lineage>
</organism>
<dbReference type="AlphaFoldDB" id="A0A9X3A2R9"/>
<dbReference type="EMBL" id="JANYMP010000015">
    <property type="protein sequence ID" value="MCS7480929.1"/>
    <property type="molecule type" value="Genomic_DNA"/>
</dbReference>
<accession>A0A9X3A2R9</accession>
<gene>
    <name evidence="2" type="ORF">NZH93_29075</name>
</gene>
<sequence length="213" mass="21574">MRLVALVLAFGLLGSGAAVAEPGFVHAQVVPVKARDVAGGPAVGAVYEGRQSLPVPCCEQVVPVEDWAGASPFAVGLRVLGGGVDGGLGGAEEHFRLLGPDGRSLYALLGARSSVGCAPDGSTRSETPPVLVKTEAGERWVSGAEPDAVGVPVGDEVADLVLTRVTGEGDVAEFVDVWPGDWSAAAGWVVDLRVGAAHHRYLVAGGYCVGRAG</sequence>
<feature type="signal peptide" evidence="1">
    <location>
        <begin position="1"/>
        <end position="20"/>
    </location>
</feature>
<dbReference type="RefSeq" id="WP_259626412.1">
    <property type="nucleotide sequence ID" value="NZ_JANYMP010000015.1"/>
</dbReference>
<evidence type="ECO:0000313" key="2">
    <source>
        <dbReference type="EMBL" id="MCS7480929.1"/>
    </source>
</evidence>
<keyword evidence="3" id="KW-1185">Reference proteome</keyword>
<proteinExistence type="predicted"/>
<feature type="chain" id="PRO_5040753779" evidence="1">
    <location>
        <begin position="21"/>
        <end position="213"/>
    </location>
</feature>
<comment type="caution">
    <text evidence="2">The sequence shown here is derived from an EMBL/GenBank/DDBJ whole genome shotgun (WGS) entry which is preliminary data.</text>
</comment>
<protein>
    <submittedName>
        <fullName evidence="2">Uncharacterized protein</fullName>
    </submittedName>
</protein>
<keyword evidence="1" id="KW-0732">Signal</keyword>
<evidence type="ECO:0000313" key="3">
    <source>
        <dbReference type="Proteomes" id="UP001141259"/>
    </source>
</evidence>